<reference evidence="1" key="1">
    <citation type="submission" date="2020-01" db="EMBL/GenBank/DDBJ databases">
        <authorList>
            <person name="Meier V. D."/>
            <person name="Meier V D."/>
        </authorList>
    </citation>
    <scope>NUCLEOTIDE SEQUENCE</scope>
    <source>
        <strain evidence="1">HLG_WM_MAG_10</strain>
    </source>
</reference>
<evidence type="ECO:0000313" key="1">
    <source>
        <dbReference type="EMBL" id="CAA6807840.1"/>
    </source>
</evidence>
<dbReference type="AlphaFoldDB" id="A0A6S6SQK5"/>
<proteinExistence type="predicted"/>
<organism evidence="1">
    <name type="scientific">uncultured Aureispira sp</name>
    <dbReference type="NCBI Taxonomy" id="1331704"/>
    <lineage>
        <taxon>Bacteria</taxon>
        <taxon>Pseudomonadati</taxon>
        <taxon>Bacteroidota</taxon>
        <taxon>Saprospiria</taxon>
        <taxon>Saprospirales</taxon>
        <taxon>Saprospiraceae</taxon>
        <taxon>Aureispira</taxon>
        <taxon>environmental samples</taxon>
    </lineage>
</organism>
<accession>A0A6S6SQK5</accession>
<name>A0A6S6SQK5_9BACT</name>
<sequence>MNRVYKIQYKGKEILYINYKGLTENQMIDTLNKAEQIILNDNKPHLQLSNIVDAFATPGYMAAAKKFGKNTEHLTSKSAIVGITGVKALLLRSYNFVSGDKLKAFNTEEEAKEYLVK</sequence>
<dbReference type="EMBL" id="CACVAQ010000138">
    <property type="protein sequence ID" value="CAA6807840.1"/>
    <property type="molecule type" value="Genomic_DNA"/>
</dbReference>
<protein>
    <recommendedName>
        <fullName evidence="2">STAS/SEC14 domain-containing protein</fullName>
    </recommendedName>
</protein>
<evidence type="ECO:0008006" key="2">
    <source>
        <dbReference type="Google" id="ProtNLM"/>
    </source>
</evidence>
<gene>
    <name evidence="1" type="ORF">HELGO_WM13359</name>
</gene>